<dbReference type="Proteomes" id="UP000509750">
    <property type="component" value="Plasmid unnamed2"/>
</dbReference>
<keyword evidence="2" id="KW-1185">Reference proteome</keyword>
<accession>A0A7D5KPW9</accession>
<dbReference type="KEGG" id="halg:HUG10_20160"/>
<geneLocation type="plasmid" evidence="1 2">
    <name>unnamed2</name>
</geneLocation>
<dbReference type="AlphaFoldDB" id="A0A7D5KPW9"/>
<proteinExistence type="predicted"/>
<reference evidence="1 2" key="1">
    <citation type="submission" date="2020-07" db="EMBL/GenBank/DDBJ databases">
        <title>Gai3-2, isolated from salt lake.</title>
        <authorList>
            <person name="Cui H."/>
            <person name="Shi X."/>
        </authorList>
    </citation>
    <scope>NUCLEOTIDE SEQUENCE [LARGE SCALE GENOMIC DNA]</scope>
    <source>
        <strain evidence="1 2">Gai3-2</strain>
        <plasmid evidence="1 2">unnamed2</plasmid>
    </source>
</reference>
<dbReference type="EMBL" id="CP058531">
    <property type="protein sequence ID" value="QLG29922.1"/>
    <property type="molecule type" value="Genomic_DNA"/>
</dbReference>
<evidence type="ECO:0000313" key="1">
    <source>
        <dbReference type="EMBL" id="QLG29922.1"/>
    </source>
</evidence>
<evidence type="ECO:0000313" key="2">
    <source>
        <dbReference type="Proteomes" id="UP000509750"/>
    </source>
</evidence>
<protein>
    <submittedName>
        <fullName evidence="1">Uncharacterized protein</fullName>
    </submittedName>
</protein>
<keyword evidence="1" id="KW-0614">Plasmid</keyword>
<gene>
    <name evidence="1" type="ORF">HUG10_20160</name>
</gene>
<dbReference type="GeneID" id="56031199"/>
<organism evidence="1 2">
    <name type="scientific">Halorarum halophilum</name>
    <dbReference type="NCBI Taxonomy" id="2743090"/>
    <lineage>
        <taxon>Archaea</taxon>
        <taxon>Methanobacteriati</taxon>
        <taxon>Methanobacteriota</taxon>
        <taxon>Stenosarchaea group</taxon>
        <taxon>Halobacteria</taxon>
        <taxon>Halobacteriales</taxon>
        <taxon>Haloferacaceae</taxon>
        <taxon>Halorarum</taxon>
    </lineage>
</organism>
<name>A0A7D5KPW9_9EURY</name>
<dbReference type="RefSeq" id="WP_179171496.1">
    <property type="nucleotide sequence ID" value="NZ_CP058531.1"/>
</dbReference>
<sequence>MSNYQTVRLRNGAEVSVGDHLLVMKDIPLSDFTEELDTGTTMKVDQLTFDDERFETGLVIIWTENHGWIHCDQLANLMAEDRILVSVNR</sequence>